<dbReference type="SUPFAM" id="SSF56672">
    <property type="entry name" value="DNA/RNA polymerases"/>
    <property type="match status" value="1"/>
</dbReference>
<feature type="compositionally biased region" description="Basic and acidic residues" evidence="2">
    <location>
        <begin position="263"/>
        <end position="272"/>
    </location>
</feature>
<dbReference type="Gene3D" id="1.10.150.20">
    <property type="entry name" value="5' to 3' exonuclease, C-terminal subdomain"/>
    <property type="match status" value="1"/>
</dbReference>
<dbReference type="PRINTS" id="PR00868">
    <property type="entry name" value="DNAPOLI"/>
</dbReference>
<evidence type="ECO:0000313" key="5">
    <source>
        <dbReference type="EMBL" id="CAE4604401.1"/>
    </source>
</evidence>
<dbReference type="Gene3D" id="1.20.1060.10">
    <property type="entry name" value="Taq DNA Polymerase, Chain T, domain 4"/>
    <property type="match status" value="1"/>
</dbReference>
<dbReference type="GO" id="GO:0003887">
    <property type="term" value="F:DNA-directed DNA polymerase activity"/>
    <property type="evidence" value="ECO:0007669"/>
    <property type="project" value="InterPro"/>
</dbReference>
<reference evidence="5" key="1">
    <citation type="submission" date="2021-01" db="EMBL/GenBank/DDBJ databases">
        <authorList>
            <person name="Corre E."/>
            <person name="Pelletier E."/>
            <person name="Niang G."/>
            <person name="Scheremetjew M."/>
            <person name="Finn R."/>
            <person name="Kale V."/>
            <person name="Holt S."/>
            <person name="Cochrane G."/>
            <person name="Meng A."/>
            <person name="Brown T."/>
            <person name="Cohen L."/>
        </authorList>
    </citation>
    <scope>NUCLEOTIDE SEQUENCE</scope>
    <source>
        <strain evidence="5">GSO104</strain>
    </source>
</reference>
<dbReference type="GO" id="GO:0006261">
    <property type="term" value="P:DNA-templated DNA replication"/>
    <property type="evidence" value="ECO:0007669"/>
    <property type="project" value="InterPro"/>
</dbReference>
<dbReference type="GO" id="GO:0006302">
    <property type="term" value="P:double-strand break repair"/>
    <property type="evidence" value="ECO:0007669"/>
    <property type="project" value="TreeGrafter"/>
</dbReference>
<feature type="compositionally biased region" description="Polar residues" evidence="2">
    <location>
        <begin position="179"/>
        <end position="194"/>
    </location>
</feature>
<dbReference type="AlphaFoldDB" id="A0A6V2EN94"/>
<protein>
    <recommendedName>
        <fullName evidence="3">DNA-directed DNA polymerase family A palm domain-containing protein</fullName>
    </recommendedName>
</protein>
<dbReference type="InterPro" id="IPR036397">
    <property type="entry name" value="RNaseH_sf"/>
</dbReference>
<dbReference type="PANTHER" id="PTHR10133:SF27">
    <property type="entry name" value="DNA POLYMERASE NU"/>
    <property type="match status" value="1"/>
</dbReference>
<accession>A0A6V2EN94</accession>
<dbReference type="SMART" id="SM00482">
    <property type="entry name" value="POLAc"/>
    <property type="match status" value="1"/>
</dbReference>
<feature type="region of interest" description="Disordered" evidence="2">
    <location>
        <begin position="170"/>
        <end position="226"/>
    </location>
</feature>
<feature type="region of interest" description="Disordered" evidence="2">
    <location>
        <begin position="239"/>
        <end position="373"/>
    </location>
</feature>
<evidence type="ECO:0000256" key="2">
    <source>
        <dbReference type="SAM" id="MobiDB-lite"/>
    </source>
</evidence>
<dbReference type="EMBL" id="HBNS01016803">
    <property type="protein sequence ID" value="CAE4604401.1"/>
    <property type="molecule type" value="Transcribed_RNA"/>
</dbReference>
<evidence type="ECO:0000256" key="1">
    <source>
        <dbReference type="ARBA" id="ARBA00022705"/>
    </source>
</evidence>
<feature type="domain" description="DNA-directed DNA polymerase family A palm" evidence="3">
    <location>
        <begin position="863"/>
        <end position="1081"/>
    </location>
</feature>
<feature type="compositionally biased region" description="Basic and acidic residues" evidence="2">
    <location>
        <begin position="322"/>
        <end position="345"/>
    </location>
</feature>
<dbReference type="FunFam" id="1.10.150.20:FF:000070">
    <property type="entry name" value="DNA polymerase I, putative"/>
    <property type="match status" value="1"/>
</dbReference>
<sequence length="1125" mass="127215">MAWYQPKATPPDPLRYNKPQQQQEKSTAAAGGLFSVDSSSDEDEYGGGRRCRGGPFGSDDDELQRRIETLISPMLPSSAVLSTKGRSFNQTMHPHPSFRYHESPPPLAALEFMADDEVQHFFYPRPVSGRGCLPPPMKQLDSGVTTSQMSSLYDNSFYANSALNQMEAEENDYGENQKCKSSFSSQVGHSQYSNKMMKDNVPLNRNGNQYETPQRTYDNSQHGKGSAILSFSSSRARTKQLTLAQDPKSGKVFSSAPVQTSQEFEKSWDDVGKIGNYHQQQDDDDFISKNKRSKKEKKKRKKRKKEKESKHIDIPSMISESRAGKEEVSAERMNPHKGKTDEGDVKCTNPPKRERKKRSRKESNKGQQLESEVEFNEYDDPETVFDGIEDCNIHNAASKDESLRCFLEMVKAQRYVAWTIIFLDQDCSTAFLPSCEKYCTEKGPHCRMWNCTCDGQVRATRASAPVLGAMFVFPHGMQDEHEIDSVDNPNTNSQILNIGDNLACFILPLGPTMMSEGTPELDRDFHRMARWPVIPFHCDTSISQRWDTFRSILLQKHVTLVTFNAVVGLMPFHFHRSNDKEGMMDLILPSVWDLRLASWILIPHAKAEQLELKAKCEGFPHLQTKSSSYTVPPNASNPLKGLLKARNQLEFLFRLYPIVDKQMRDKGLNSAFLEIESPVQSILSAMECIGVGFVPKRFLGIQKQLEKKIDELVAEARSIAKDNNFLLSSPQQVSHLLFDVLNLAIPQGLQAKTVSGSQHRSTSEEALKAIQAEAKSKSNTGHRIIDILLEFRSLNKLLTTYIRPLPNFARKGEYRKKKSKKYKTDVTMAMRIHPMWMQTAVRTGRLSCRKPNMQQVPNVGAFGVNPRDGFVATSSEKCLFACDYSQNEIRILAHMSGDQTLISMFREDGVDIYKQMSSAITGMPVDEVSDKERKIYKQVTLAILYGMGVPQVAKKLSVTRSTAQNFFTSFYRRFHGVRQWMEQTKDFARQNCFVTTIAGRRRYLDDINSTDTAKKAQAERQAVNTIIQGSAADLIKLAMLKTASRLMDWHKEVIEAGGTNIAPRLLLQIHDELLFEVMANETDVSKLKDIVTQCCGEECVEEFKLKVPLSLKCTCGISWGLMNEV</sequence>
<dbReference type="Pfam" id="PF00476">
    <property type="entry name" value="DNA_pol_A"/>
    <property type="match status" value="1"/>
</dbReference>
<feature type="compositionally biased region" description="Polar residues" evidence="2">
    <location>
        <begin position="203"/>
        <end position="226"/>
    </location>
</feature>
<keyword evidence="1" id="KW-0235">DNA replication</keyword>
<dbReference type="Gene3D" id="3.30.420.10">
    <property type="entry name" value="Ribonuclease H-like superfamily/Ribonuclease H"/>
    <property type="match status" value="1"/>
</dbReference>
<dbReference type="EMBL" id="HBNS01016799">
    <property type="protein sequence ID" value="CAE4604389.1"/>
    <property type="molecule type" value="Transcribed_RNA"/>
</dbReference>
<organism evidence="5">
    <name type="scientific">Ditylum brightwellii</name>
    <dbReference type="NCBI Taxonomy" id="49249"/>
    <lineage>
        <taxon>Eukaryota</taxon>
        <taxon>Sar</taxon>
        <taxon>Stramenopiles</taxon>
        <taxon>Ochrophyta</taxon>
        <taxon>Bacillariophyta</taxon>
        <taxon>Mediophyceae</taxon>
        <taxon>Lithodesmiophycidae</taxon>
        <taxon>Lithodesmiales</taxon>
        <taxon>Lithodesmiaceae</taxon>
        <taxon>Ditylum</taxon>
    </lineage>
</organism>
<evidence type="ECO:0000313" key="4">
    <source>
        <dbReference type="EMBL" id="CAE4604389.1"/>
    </source>
</evidence>
<feature type="region of interest" description="Disordered" evidence="2">
    <location>
        <begin position="1"/>
        <end position="61"/>
    </location>
</feature>
<dbReference type="InterPro" id="IPR002298">
    <property type="entry name" value="DNA_polymerase_A"/>
</dbReference>
<dbReference type="CDD" id="cd08638">
    <property type="entry name" value="DNA_pol_A_theta"/>
    <property type="match status" value="1"/>
</dbReference>
<evidence type="ECO:0000259" key="3">
    <source>
        <dbReference type="SMART" id="SM00482"/>
    </source>
</evidence>
<name>A0A6V2EN94_9STRA</name>
<dbReference type="PANTHER" id="PTHR10133">
    <property type="entry name" value="DNA POLYMERASE I"/>
    <property type="match status" value="1"/>
</dbReference>
<gene>
    <name evidence="4" type="ORF">DBRI00130_LOCUS13425</name>
    <name evidence="5" type="ORF">DBRI00130_LOCUS13429</name>
</gene>
<dbReference type="Gene3D" id="3.30.70.370">
    <property type="match status" value="1"/>
</dbReference>
<dbReference type="InterPro" id="IPR043502">
    <property type="entry name" value="DNA/RNA_pol_sf"/>
</dbReference>
<dbReference type="GO" id="GO:0003677">
    <property type="term" value="F:DNA binding"/>
    <property type="evidence" value="ECO:0007669"/>
    <property type="project" value="InterPro"/>
</dbReference>
<feature type="compositionally biased region" description="Basic residues" evidence="2">
    <location>
        <begin position="289"/>
        <end position="305"/>
    </location>
</feature>
<proteinExistence type="predicted"/>
<dbReference type="InterPro" id="IPR001098">
    <property type="entry name" value="DNA-dir_DNA_pol_A_palm_dom"/>
</dbReference>